<name>A0A0J6YHK6_COCIT</name>
<sequence>MEQGHIRSPIVQYQMAFWQGIDGVVISANCHRTEEWQASPANGQQYGEEMREEIPQKSKITGEVFREYAAVSGPYGNDWASRRQQAHWWEKTCSVSRSKRGRGDSCFVMCAERQRNEAYVTVVTLAHTVTGGLLADRNLGNEWRRRMASRLQHATQNLLGGIHHGTPDAPVMEYNAAIIEQCENCSSHPESPGSPALLLAKWAKKTAKGRLTKPEQGIGWSISGDGPQGVEGGERKKNDGSTARRRQMKRNVYYSLSAAGMTNPTSGLS</sequence>
<dbReference type="EMBL" id="DS028097">
    <property type="protein sequence ID" value="KMP08166.1"/>
    <property type="molecule type" value="Genomic_DNA"/>
</dbReference>
<proteinExistence type="predicted"/>
<dbReference type="AlphaFoldDB" id="A0A0J6YHK6"/>
<dbReference type="Proteomes" id="UP000054565">
    <property type="component" value="Unassembled WGS sequence"/>
</dbReference>
<evidence type="ECO:0000313" key="3">
    <source>
        <dbReference type="Proteomes" id="UP000054565"/>
    </source>
</evidence>
<accession>A0A0J6YHK6</accession>
<evidence type="ECO:0000256" key="1">
    <source>
        <dbReference type="SAM" id="MobiDB-lite"/>
    </source>
</evidence>
<protein>
    <submittedName>
        <fullName evidence="2">Uncharacterized protein</fullName>
    </submittedName>
</protein>
<feature type="region of interest" description="Disordered" evidence="1">
    <location>
        <begin position="211"/>
        <end position="249"/>
    </location>
</feature>
<organism evidence="2 3">
    <name type="scientific">Coccidioides immitis RMSCC 2394</name>
    <dbReference type="NCBI Taxonomy" id="404692"/>
    <lineage>
        <taxon>Eukaryota</taxon>
        <taxon>Fungi</taxon>
        <taxon>Dikarya</taxon>
        <taxon>Ascomycota</taxon>
        <taxon>Pezizomycotina</taxon>
        <taxon>Eurotiomycetes</taxon>
        <taxon>Eurotiomycetidae</taxon>
        <taxon>Onygenales</taxon>
        <taxon>Onygenaceae</taxon>
        <taxon>Coccidioides</taxon>
    </lineage>
</organism>
<gene>
    <name evidence="2" type="ORF">CIRG_07847</name>
</gene>
<evidence type="ECO:0000313" key="2">
    <source>
        <dbReference type="EMBL" id="KMP08166.1"/>
    </source>
</evidence>
<reference evidence="3" key="1">
    <citation type="journal article" date="2010" name="Genome Res.">
        <title>Population genomic sequencing of Coccidioides fungi reveals recent hybridization and transposon control.</title>
        <authorList>
            <person name="Neafsey D.E."/>
            <person name="Barker B.M."/>
            <person name="Sharpton T.J."/>
            <person name="Stajich J.E."/>
            <person name="Park D.J."/>
            <person name="Whiston E."/>
            <person name="Hung C.-Y."/>
            <person name="McMahan C."/>
            <person name="White J."/>
            <person name="Sykes S."/>
            <person name="Heiman D."/>
            <person name="Young S."/>
            <person name="Zeng Q."/>
            <person name="Abouelleil A."/>
            <person name="Aftuck L."/>
            <person name="Bessette D."/>
            <person name="Brown A."/>
            <person name="FitzGerald M."/>
            <person name="Lui A."/>
            <person name="Macdonald J.P."/>
            <person name="Priest M."/>
            <person name="Orbach M.J."/>
            <person name="Galgiani J.N."/>
            <person name="Kirkland T.N."/>
            <person name="Cole G.T."/>
            <person name="Birren B.W."/>
            <person name="Henn M.R."/>
            <person name="Taylor J.W."/>
            <person name="Rounsley S.D."/>
        </authorList>
    </citation>
    <scope>NUCLEOTIDE SEQUENCE [LARGE SCALE GENOMIC DNA]</scope>
    <source>
        <strain evidence="3">RMSCC 2394</strain>
    </source>
</reference>